<gene>
    <name evidence="2" type="ORF">Tci_141046</name>
</gene>
<evidence type="ECO:0000256" key="1">
    <source>
        <dbReference type="SAM" id="MobiDB-lite"/>
    </source>
</evidence>
<name>A0A699GPN6_TANCI</name>
<organism evidence="2">
    <name type="scientific">Tanacetum cinerariifolium</name>
    <name type="common">Dalmatian daisy</name>
    <name type="synonym">Chrysanthemum cinerariifolium</name>
    <dbReference type="NCBI Taxonomy" id="118510"/>
    <lineage>
        <taxon>Eukaryota</taxon>
        <taxon>Viridiplantae</taxon>
        <taxon>Streptophyta</taxon>
        <taxon>Embryophyta</taxon>
        <taxon>Tracheophyta</taxon>
        <taxon>Spermatophyta</taxon>
        <taxon>Magnoliopsida</taxon>
        <taxon>eudicotyledons</taxon>
        <taxon>Gunneridae</taxon>
        <taxon>Pentapetalae</taxon>
        <taxon>asterids</taxon>
        <taxon>campanulids</taxon>
        <taxon>Asterales</taxon>
        <taxon>Asteraceae</taxon>
        <taxon>Asteroideae</taxon>
        <taxon>Anthemideae</taxon>
        <taxon>Anthemidinae</taxon>
        <taxon>Tanacetum</taxon>
    </lineage>
</organism>
<evidence type="ECO:0000313" key="2">
    <source>
        <dbReference type="EMBL" id="GEV69069.1"/>
    </source>
</evidence>
<dbReference type="AlphaFoldDB" id="A0A699GPN6"/>
<sequence length="224" mass="25372">MRKHTRQGNSTRGQSSSSHERTIEEKEFFASFEFDSVACRYDPENLGVSFRLGGDLKTVSLLKLGSRDGEFVMGGMAVKKVRDSRIRLAYRCITTTILGREDSTQRITTIDLFCLYCIYGEGATCNIPDWLAWYLERVKDKDLICGGMFVTSIARSLRLLTNSMVDALSVEPQVREDDEVREAANEGAGGSADMHQLMTWGDWQVIFDEKKPWSSLEFHWTTLG</sequence>
<proteinExistence type="predicted"/>
<feature type="region of interest" description="Disordered" evidence="1">
    <location>
        <begin position="1"/>
        <end position="22"/>
    </location>
</feature>
<protein>
    <submittedName>
        <fullName evidence="2">Uncharacterized protein</fullName>
    </submittedName>
</protein>
<reference evidence="2" key="1">
    <citation type="journal article" date="2019" name="Sci. Rep.">
        <title>Draft genome of Tanacetum cinerariifolium, the natural source of mosquito coil.</title>
        <authorList>
            <person name="Yamashiro T."/>
            <person name="Shiraishi A."/>
            <person name="Satake H."/>
            <person name="Nakayama K."/>
        </authorList>
    </citation>
    <scope>NUCLEOTIDE SEQUENCE</scope>
</reference>
<comment type="caution">
    <text evidence="2">The sequence shown here is derived from an EMBL/GenBank/DDBJ whole genome shotgun (WGS) entry which is preliminary data.</text>
</comment>
<accession>A0A699GPN6</accession>
<dbReference type="EMBL" id="BKCJ010031173">
    <property type="protein sequence ID" value="GEV69069.1"/>
    <property type="molecule type" value="Genomic_DNA"/>
</dbReference>
<feature type="compositionally biased region" description="Polar residues" evidence="1">
    <location>
        <begin position="7"/>
        <end position="17"/>
    </location>
</feature>